<evidence type="ECO:0000256" key="2">
    <source>
        <dbReference type="ARBA" id="ARBA00022540"/>
    </source>
</evidence>
<dbReference type="RefSeq" id="XP_053025242.1">
    <property type="nucleotide sequence ID" value="XM_053161279.1"/>
</dbReference>
<evidence type="ECO:0000259" key="5">
    <source>
        <dbReference type="PROSITE" id="PS51366"/>
    </source>
</evidence>
<organism evidence="6 7">
    <name type="scientific">Puccinia triticina</name>
    <dbReference type="NCBI Taxonomy" id="208348"/>
    <lineage>
        <taxon>Eukaryota</taxon>
        <taxon>Fungi</taxon>
        <taxon>Dikarya</taxon>
        <taxon>Basidiomycota</taxon>
        <taxon>Pucciniomycotina</taxon>
        <taxon>Pucciniomycetes</taxon>
        <taxon>Pucciniales</taxon>
        <taxon>Pucciniaceae</taxon>
        <taxon>Puccinia</taxon>
    </lineage>
</organism>
<dbReference type="Pfam" id="PF02847">
    <property type="entry name" value="MA3"/>
    <property type="match status" value="1"/>
</dbReference>
<dbReference type="PANTHER" id="PTHR23253">
    <property type="entry name" value="EUKARYOTIC TRANSLATION INITIATION FACTOR 4 GAMMA"/>
    <property type="match status" value="1"/>
</dbReference>
<gene>
    <name evidence="6" type="ORF">PtA15_11A378</name>
</gene>
<proteinExistence type="inferred from homology"/>
<feature type="domain" description="MI" evidence="5">
    <location>
        <begin position="253"/>
        <end position="374"/>
    </location>
</feature>
<dbReference type="InterPro" id="IPR016024">
    <property type="entry name" value="ARM-type_fold"/>
</dbReference>
<feature type="compositionally biased region" description="Basic and acidic residues" evidence="4">
    <location>
        <begin position="238"/>
        <end position="253"/>
    </location>
</feature>
<dbReference type="GeneID" id="77802174"/>
<accession>A0ABY7D0C7</accession>
<reference evidence="6" key="1">
    <citation type="submission" date="2022-10" db="EMBL/GenBank/DDBJ databases">
        <title>Puccinia triticina Genome sequencing and assembly.</title>
        <authorList>
            <person name="Li C."/>
        </authorList>
    </citation>
    <scope>NUCLEOTIDE SEQUENCE</scope>
    <source>
        <strain evidence="6">Pt15</strain>
    </source>
</reference>
<dbReference type="InterPro" id="IPR003891">
    <property type="entry name" value="Initiation_fac_eIF4g_MI"/>
</dbReference>
<feature type="compositionally biased region" description="Low complexity" evidence="4">
    <location>
        <begin position="80"/>
        <end position="94"/>
    </location>
</feature>
<evidence type="ECO:0000313" key="7">
    <source>
        <dbReference type="Proteomes" id="UP001164743"/>
    </source>
</evidence>
<keyword evidence="2" id="KW-0396">Initiation factor</keyword>
<name>A0ABY7D0C7_9BASI</name>
<dbReference type="Proteomes" id="UP001164743">
    <property type="component" value="Chromosome 11A"/>
</dbReference>
<dbReference type="SMART" id="SM00544">
    <property type="entry name" value="MA3"/>
    <property type="match status" value="1"/>
</dbReference>
<feature type="region of interest" description="Disordered" evidence="4">
    <location>
        <begin position="220"/>
        <end position="254"/>
    </location>
</feature>
<comment type="similarity">
    <text evidence="1">Belongs to the eukaryotic initiation factor 4G family.</text>
</comment>
<keyword evidence="7" id="KW-1185">Reference proteome</keyword>
<dbReference type="PROSITE" id="PS51366">
    <property type="entry name" value="MI"/>
    <property type="match status" value="1"/>
</dbReference>
<evidence type="ECO:0000256" key="3">
    <source>
        <dbReference type="ARBA" id="ARBA00022917"/>
    </source>
</evidence>
<sequence>MLTERIMHECIKKLLSNIDTPEEEDIESLSRLMMTVGGLLDHEKAISHMNDVIDTRNNKWVGRNVAAGPKLISQIHEEAAQAAAEQSRQAQQASNKNKMNDLSRGGSRAGRNRDQPGGDGWSAVGGPSAPPPRPSKAGDLTQFGKLRDTSSSARASFGPSNVFANKGKLKDAKLAPEPAVAVAPNPFAAPQEGSGPGLSRKPSVAELAVPAAAAAGRPRLNLAPRTLPLPGDAAAPASEEKKEDSKEEKDEAAVGRAVQASVDEFFHLRSVPEALASLAALPVPRRPLLVQRLLEAAVERKEQDVRLAAGLFHRLASDALVPPVALVKAFAPLVEMLDDTAVDVRFAYEFTGLLAKAAGLALSDVQSLAKTIEADDRETAAARLVGCFRAAVLD</sequence>
<dbReference type="PANTHER" id="PTHR23253:SF9">
    <property type="entry name" value="EUKARYOTIC TRANSLATION INITIATION FACTOR 4 GAMMA 2"/>
    <property type="match status" value="1"/>
</dbReference>
<dbReference type="Gene3D" id="1.25.40.180">
    <property type="match status" value="2"/>
</dbReference>
<protein>
    <recommendedName>
        <fullName evidence="5">MI domain-containing protein</fullName>
    </recommendedName>
</protein>
<evidence type="ECO:0000256" key="1">
    <source>
        <dbReference type="ARBA" id="ARBA00005775"/>
    </source>
</evidence>
<feature type="region of interest" description="Disordered" evidence="4">
    <location>
        <begin position="77"/>
        <end position="142"/>
    </location>
</feature>
<keyword evidence="3" id="KW-0648">Protein biosynthesis</keyword>
<evidence type="ECO:0000313" key="6">
    <source>
        <dbReference type="EMBL" id="WAQ89687.1"/>
    </source>
</evidence>
<evidence type="ECO:0000256" key="4">
    <source>
        <dbReference type="SAM" id="MobiDB-lite"/>
    </source>
</evidence>
<dbReference type="SUPFAM" id="SSF48371">
    <property type="entry name" value="ARM repeat"/>
    <property type="match status" value="2"/>
</dbReference>
<dbReference type="EMBL" id="CP110431">
    <property type="protein sequence ID" value="WAQ89687.1"/>
    <property type="molecule type" value="Genomic_DNA"/>
</dbReference>